<dbReference type="Gene3D" id="3.20.20.70">
    <property type="entry name" value="Aldolase class I"/>
    <property type="match status" value="1"/>
</dbReference>
<dbReference type="SFLD" id="SFLDS00029">
    <property type="entry name" value="Radical_SAM"/>
    <property type="match status" value="1"/>
</dbReference>
<dbReference type="SFLD" id="SFLDG01072">
    <property type="entry name" value="dehydrogenase_like"/>
    <property type="match status" value="1"/>
</dbReference>
<dbReference type="GO" id="GO:0051536">
    <property type="term" value="F:iron-sulfur cluster binding"/>
    <property type="evidence" value="ECO:0007669"/>
    <property type="project" value="UniProtKB-KW"/>
</dbReference>
<dbReference type="InterPro" id="IPR058240">
    <property type="entry name" value="rSAM_sf"/>
</dbReference>
<dbReference type="InterPro" id="IPR007197">
    <property type="entry name" value="rSAM"/>
</dbReference>
<dbReference type="SFLD" id="SFLDF00289">
    <property type="entry name" value="anaerobic_Cys-type_sulfatase-m"/>
    <property type="match status" value="1"/>
</dbReference>
<dbReference type="NCBIfam" id="TIGR04085">
    <property type="entry name" value="rSAM_more_4Fe4S"/>
    <property type="match status" value="1"/>
</dbReference>
<name>A0A0L0WDN3_GOTPU</name>
<dbReference type="CDD" id="cd01335">
    <property type="entry name" value="Radical_SAM"/>
    <property type="match status" value="1"/>
</dbReference>
<dbReference type="SFLD" id="SFLDG01384">
    <property type="entry name" value="thioether_bond_formation_requi"/>
    <property type="match status" value="1"/>
</dbReference>
<keyword evidence="3" id="KW-0479">Metal-binding</keyword>
<evidence type="ECO:0000313" key="9">
    <source>
        <dbReference type="Proteomes" id="UP000037267"/>
    </source>
</evidence>
<keyword evidence="4" id="KW-0408">Iron</keyword>
<keyword evidence="5" id="KW-0411">Iron-sulfur</keyword>
<evidence type="ECO:0000313" key="8">
    <source>
        <dbReference type="EMBL" id="KNF09551.1"/>
    </source>
</evidence>
<dbReference type="STRING" id="1503.CLPU_2c00020"/>
<dbReference type="Proteomes" id="UP000037267">
    <property type="component" value="Unassembled WGS sequence"/>
</dbReference>
<dbReference type="PROSITE" id="PS51918">
    <property type="entry name" value="RADICAL_SAM"/>
    <property type="match status" value="1"/>
</dbReference>
<accession>A0A0L0WDN3</accession>
<dbReference type="SFLD" id="SFLDG01067">
    <property type="entry name" value="SPASM/twitch_domain_containing"/>
    <property type="match status" value="1"/>
</dbReference>
<dbReference type="PATRIC" id="fig|1503.3.peg.1499"/>
<feature type="domain" description="Radical SAM core" evidence="7">
    <location>
        <begin position="1"/>
        <end position="224"/>
    </location>
</feature>
<dbReference type="Pfam" id="PF04055">
    <property type="entry name" value="Radical_SAM"/>
    <property type="match status" value="1"/>
</dbReference>
<sequence>MPPISILIKPSSSKCNLRCKYCFYNSLSEKRDTKDYGFMNEETITNLVKNILEYADDHCVFAFQGGEPTLIGLDFYRKVIELQKRYNHKGVRIENTIQTNGILIDEEWAKFFYENKFLIGVSLDGSKDINDGSRLDVNEKSTFNRVMNSIKLLDKYKVNYNILCVVSSYVARHIGKVYSFYKRNGFKFLQFMPCLDENEESKFYSLDNKKYGKFLKNLFDLWYEDFVKGERIDIRFFSNLVQMAAGYRSETCGMSGKCHCYFVVEGDGSIYPCDFYVTDNWLLGNVNNEKFKDIIISEKAEKFVYDSIYVDDKCRACDYFNLCRGGCRRWREPFEDVRPKLNKLCPAFKEFFKYADERIYELSLVLKR</sequence>
<dbReference type="RefSeq" id="WP_050353954.1">
    <property type="nucleotide sequence ID" value="NZ_LGSS01000002.1"/>
</dbReference>
<dbReference type="SUPFAM" id="SSF102114">
    <property type="entry name" value="Radical SAM enzymes"/>
    <property type="match status" value="1"/>
</dbReference>
<gene>
    <name evidence="8" type="ORF">CLPU_2c00020</name>
</gene>
<evidence type="ECO:0000256" key="1">
    <source>
        <dbReference type="ARBA" id="ARBA00001966"/>
    </source>
</evidence>
<dbReference type="EMBL" id="LGSS01000002">
    <property type="protein sequence ID" value="KNF09551.1"/>
    <property type="molecule type" value="Genomic_DNA"/>
</dbReference>
<dbReference type="NCBIfam" id="NF010321">
    <property type="entry name" value="PRK13758.1"/>
    <property type="match status" value="1"/>
</dbReference>
<comment type="similarity">
    <text evidence="6">Belongs to the radical SAM superfamily. Anaerobic sulfatase-maturating enzyme family.</text>
</comment>
<proteinExistence type="inferred from homology"/>
<comment type="cofactor">
    <cofactor evidence="1">
        <name>[4Fe-4S] cluster</name>
        <dbReference type="ChEBI" id="CHEBI:49883"/>
    </cofactor>
</comment>
<dbReference type="InterPro" id="IPR034485">
    <property type="entry name" value="Anaerobic_Cys-type_sulfatase-m"/>
</dbReference>
<evidence type="ECO:0000256" key="2">
    <source>
        <dbReference type="ARBA" id="ARBA00022691"/>
    </source>
</evidence>
<comment type="caution">
    <text evidence="8">The sequence shown here is derived from an EMBL/GenBank/DDBJ whole genome shotgun (WGS) entry which is preliminary data.</text>
</comment>
<dbReference type="NCBIfam" id="TIGR03942">
    <property type="entry name" value="sulfatase_rSAM"/>
    <property type="match status" value="1"/>
</dbReference>
<dbReference type="AlphaFoldDB" id="A0A0L0WDN3"/>
<dbReference type="OrthoDB" id="9763993at2"/>
<dbReference type="InterPro" id="IPR023867">
    <property type="entry name" value="Sulphatase_maturase_rSAM"/>
</dbReference>
<dbReference type="SFLD" id="SFLDG01386">
    <property type="entry name" value="main_SPASM_domain-containing"/>
    <property type="match status" value="1"/>
</dbReference>
<keyword evidence="9" id="KW-1185">Reference proteome</keyword>
<reference evidence="9" key="1">
    <citation type="submission" date="2015-07" db="EMBL/GenBank/DDBJ databases">
        <title>Draft genome sequence of the purine-degrading Gottschalkia purinilyticum DSM 1384 (formerly Clostridium purinilyticum).</title>
        <authorList>
            <person name="Poehlein A."/>
            <person name="Schiel-Bengelsdorf B."/>
            <person name="Bengelsdorf F.R."/>
            <person name="Daniel R."/>
            <person name="Duerre P."/>
        </authorList>
    </citation>
    <scope>NUCLEOTIDE SEQUENCE [LARGE SCALE GENOMIC DNA]</scope>
    <source>
        <strain evidence="9">DSM 1384</strain>
    </source>
</reference>
<evidence type="ECO:0000256" key="6">
    <source>
        <dbReference type="ARBA" id="ARBA00023601"/>
    </source>
</evidence>
<evidence type="ECO:0000256" key="4">
    <source>
        <dbReference type="ARBA" id="ARBA00023004"/>
    </source>
</evidence>
<dbReference type="PANTHER" id="PTHR43273:SF3">
    <property type="entry name" value="ANAEROBIC SULFATASE-MATURATING ENZYME HOMOLOG ASLB-RELATED"/>
    <property type="match status" value="1"/>
</dbReference>
<dbReference type="PANTHER" id="PTHR43273">
    <property type="entry name" value="ANAEROBIC SULFATASE-MATURATING ENZYME HOMOLOG ASLB-RELATED"/>
    <property type="match status" value="1"/>
</dbReference>
<organism evidence="8 9">
    <name type="scientific">Gottschalkia purinilytica</name>
    <name type="common">Clostridium purinilyticum</name>
    <dbReference type="NCBI Taxonomy" id="1503"/>
    <lineage>
        <taxon>Bacteria</taxon>
        <taxon>Bacillati</taxon>
        <taxon>Bacillota</taxon>
        <taxon>Tissierellia</taxon>
        <taxon>Tissierellales</taxon>
        <taxon>Gottschalkiaceae</taxon>
        <taxon>Gottschalkia</taxon>
    </lineage>
</organism>
<evidence type="ECO:0000256" key="5">
    <source>
        <dbReference type="ARBA" id="ARBA00023014"/>
    </source>
</evidence>
<dbReference type="Pfam" id="PF13186">
    <property type="entry name" value="SPASM"/>
    <property type="match status" value="1"/>
</dbReference>
<evidence type="ECO:0000256" key="3">
    <source>
        <dbReference type="ARBA" id="ARBA00022723"/>
    </source>
</evidence>
<keyword evidence="2" id="KW-0949">S-adenosyl-L-methionine</keyword>
<evidence type="ECO:0000259" key="7">
    <source>
        <dbReference type="PROSITE" id="PS51918"/>
    </source>
</evidence>
<dbReference type="GO" id="GO:0046872">
    <property type="term" value="F:metal ion binding"/>
    <property type="evidence" value="ECO:0007669"/>
    <property type="project" value="UniProtKB-KW"/>
</dbReference>
<protein>
    <submittedName>
        <fullName evidence="8">Anaerobic sulfatase-maturating enzyme</fullName>
    </submittedName>
</protein>
<dbReference type="GO" id="GO:0016491">
    <property type="term" value="F:oxidoreductase activity"/>
    <property type="evidence" value="ECO:0007669"/>
    <property type="project" value="InterPro"/>
</dbReference>
<dbReference type="InterPro" id="IPR013785">
    <property type="entry name" value="Aldolase_TIM"/>
</dbReference>
<dbReference type="InterPro" id="IPR023885">
    <property type="entry name" value="4Fe4S-binding_SPASM_dom"/>
</dbReference>